<dbReference type="Proteomes" id="UP001209922">
    <property type="component" value="Unassembled WGS sequence"/>
</dbReference>
<gene>
    <name evidence="1" type="ORF">OK345_12150</name>
</gene>
<dbReference type="EMBL" id="JAPCHY010000010">
    <property type="protein sequence ID" value="MCW4473254.1"/>
    <property type="molecule type" value="Genomic_DNA"/>
</dbReference>
<dbReference type="GO" id="GO:0004519">
    <property type="term" value="F:endonuclease activity"/>
    <property type="evidence" value="ECO:0007669"/>
    <property type="project" value="UniProtKB-KW"/>
</dbReference>
<evidence type="ECO:0000313" key="2">
    <source>
        <dbReference type="Proteomes" id="UP001209922"/>
    </source>
</evidence>
<keyword evidence="1" id="KW-0540">Nuclease</keyword>
<organism evidence="1 2">
    <name type="scientific">Xanthomonas chitinilytica</name>
    <dbReference type="NCBI Taxonomy" id="2989819"/>
    <lineage>
        <taxon>Bacteria</taxon>
        <taxon>Pseudomonadati</taxon>
        <taxon>Pseudomonadota</taxon>
        <taxon>Gammaproteobacteria</taxon>
        <taxon>Lysobacterales</taxon>
        <taxon>Lysobacteraceae</taxon>
        <taxon>Xanthomonas</taxon>
    </lineage>
</organism>
<protein>
    <submittedName>
        <fullName evidence="1">Endonuclease</fullName>
    </submittedName>
</protein>
<accession>A0ABT3JYH0</accession>
<reference evidence="1 2" key="1">
    <citation type="submission" date="2022-10" db="EMBL/GenBank/DDBJ databases">
        <title>Xanthomonas sp. H13-6.</title>
        <authorList>
            <person name="Liu X."/>
            <person name="Deng Z."/>
            <person name="Jiang Y."/>
            <person name="Yu T."/>
            <person name="Ai J."/>
        </authorList>
    </citation>
    <scope>NUCLEOTIDE SEQUENCE [LARGE SCALE GENOMIC DNA]</scope>
    <source>
        <strain evidence="1 2">H13-6</strain>
    </source>
</reference>
<keyword evidence="1" id="KW-0255">Endonuclease</keyword>
<keyword evidence="2" id="KW-1185">Reference proteome</keyword>
<proteinExistence type="predicted"/>
<keyword evidence="1" id="KW-0378">Hydrolase</keyword>
<sequence length="144" mass="16729">MADVDFEKWPWVEEMKDVDWRALTQGPHLVYLLAHARREAFYIDVATNAGGIEAAWSRIVQQQQSSLPESQWRPPYLVWFERADDEASAQARAAHIRTLPHAWQRRMVDMINPLWMDLHGCSLGLPLEYMPVVGERCVASFTHR</sequence>
<evidence type="ECO:0000313" key="1">
    <source>
        <dbReference type="EMBL" id="MCW4473254.1"/>
    </source>
</evidence>
<dbReference type="RefSeq" id="WP_265128243.1">
    <property type="nucleotide sequence ID" value="NZ_JAPCHY010000010.1"/>
</dbReference>
<comment type="caution">
    <text evidence="1">The sequence shown here is derived from an EMBL/GenBank/DDBJ whole genome shotgun (WGS) entry which is preliminary data.</text>
</comment>
<name>A0ABT3JYH0_9XANT</name>